<protein>
    <recommendedName>
        <fullName evidence="2">Reverse transcriptase</fullName>
    </recommendedName>
</protein>
<dbReference type="PANTHER" id="PTHR33710:SF71">
    <property type="entry name" value="ENDONUCLEASE_EXONUCLEASE_PHOSPHATASE DOMAIN-CONTAINING PROTEIN"/>
    <property type="match status" value="1"/>
</dbReference>
<evidence type="ECO:0008006" key="2">
    <source>
        <dbReference type="Google" id="ProtNLM"/>
    </source>
</evidence>
<proteinExistence type="predicted"/>
<dbReference type="SUPFAM" id="SSF56219">
    <property type="entry name" value="DNase I-like"/>
    <property type="match status" value="1"/>
</dbReference>
<dbReference type="PANTHER" id="PTHR33710">
    <property type="entry name" value="BNAC02G09200D PROTEIN"/>
    <property type="match status" value="1"/>
</dbReference>
<accession>A3BIC0</accession>
<gene>
    <name evidence="1" type="ORF">OsJ_23742</name>
</gene>
<dbReference type="AlphaFoldDB" id="A3BIC0"/>
<dbReference type="EMBL" id="CM000144">
    <property type="protein sequence ID" value="EAZ39309.1"/>
    <property type="molecule type" value="Genomic_DNA"/>
</dbReference>
<name>A3BIC0_ORYSJ</name>
<dbReference type="InterPro" id="IPR036691">
    <property type="entry name" value="Endo/exonu/phosph_ase_sf"/>
</dbReference>
<organism evidence="1">
    <name type="scientific">Oryza sativa subsp. japonica</name>
    <name type="common">Rice</name>
    <dbReference type="NCBI Taxonomy" id="39947"/>
    <lineage>
        <taxon>Eukaryota</taxon>
        <taxon>Viridiplantae</taxon>
        <taxon>Streptophyta</taxon>
        <taxon>Embryophyta</taxon>
        <taxon>Tracheophyta</taxon>
        <taxon>Spermatophyta</taxon>
        <taxon>Magnoliopsida</taxon>
        <taxon>Liliopsida</taxon>
        <taxon>Poales</taxon>
        <taxon>Poaceae</taxon>
        <taxon>BOP clade</taxon>
        <taxon>Oryzoideae</taxon>
        <taxon>Oryzeae</taxon>
        <taxon>Oryzinae</taxon>
        <taxon>Oryza</taxon>
        <taxon>Oryza sativa</taxon>
    </lineage>
</organism>
<reference evidence="1" key="2">
    <citation type="submission" date="2008-12" db="EMBL/GenBank/DDBJ databases">
        <title>Improved gene annotation of the rice (Oryza sativa) genomes.</title>
        <authorList>
            <person name="Wang J."/>
            <person name="Li R."/>
            <person name="Fan W."/>
            <person name="Huang Q."/>
            <person name="Zhang J."/>
            <person name="Zhou Y."/>
            <person name="Hu Y."/>
            <person name="Zi S."/>
            <person name="Li J."/>
            <person name="Ni P."/>
            <person name="Zheng H."/>
            <person name="Zhang Y."/>
            <person name="Zhao M."/>
            <person name="Hao Q."/>
            <person name="McDermott J."/>
            <person name="Samudrala R."/>
            <person name="Kristiansen K."/>
            <person name="Wong G.K.-S."/>
        </authorList>
    </citation>
    <scope>NUCLEOTIDE SEQUENCE</scope>
</reference>
<reference evidence="1" key="1">
    <citation type="journal article" date="2005" name="PLoS Biol.">
        <title>The genomes of Oryza sativa: a history of duplications.</title>
        <authorList>
            <person name="Yu J."/>
            <person name="Wang J."/>
            <person name="Lin W."/>
            <person name="Li S."/>
            <person name="Li H."/>
            <person name="Zhou J."/>
            <person name="Ni P."/>
            <person name="Dong W."/>
            <person name="Hu S."/>
            <person name="Zeng C."/>
            <person name="Zhang J."/>
            <person name="Zhang Y."/>
            <person name="Li R."/>
            <person name="Xu Z."/>
            <person name="Li S."/>
            <person name="Li X."/>
            <person name="Zheng H."/>
            <person name="Cong L."/>
            <person name="Lin L."/>
            <person name="Yin J."/>
            <person name="Geng J."/>
            <person name="Li G."/>
            <person name="Shi J."/>
            <person name="Liu J."/>
            <person name="Lv H."/>
            <person name="Li J."/>
            <person name="Wang J."/>
            <person name="Deng Y."/>
            <person name="Ran L."/>
            <person name="Shi X."/>
            <person name="Wang X."/>
            <person name="Wu Q."/>
            <person name="Li C."/>
            <person name="Ren X."/>
            <person name="Wang J."/>
            <person name="Wang X."/>
            <person name="Li D."/>
            <person name="Liu D."/>
            <person name="Zhang X."/>
            <person name="Ji Z."/>
            <person name="Zhao W."/>
            <person name="Sun Y."/>
            <person name="Zhang Z."/>
            <person name="Bao J."/>
            <person name="Han Y."/>
            <person name="Dong L."/>
            <person name="Ji J."/>
            <person name="Chen P."/>
            <person name="Wu S."/>
            <person name="Liu J."/>
            <person name="Xiao Y."/>
            <person name="Bu D."/>
            <person name="Tan J."/>
            <person name="Yang L."/>
            <person name="Ye C."/>
            <person name="Zhang J."/>
            <person name="Xu J."/>
            <person name="Zhou Y."/>
            <person name="Yu Y."/>
            <person name="Zhang B."/>
            <person name="Zhuang S."/>
            <person name="Wei H."/>
            <person name="Liu B."/>
            <person name="Lei M."/>
            <person name="Yu H."/>
            <person name="Li Y."/>
            <person name="Xu H."/>
            <person name="Wei S."/>
            <person name="He X."/>
            <person name="Fang L."/>
            <person name="Zhang Z."/>
            <person name="Zhang Y."/>
            <person name="Huang X."/>
            <person name="Su Z."/>
            <person name="Tong W."/>
            <person name="Li J."/>
            <person name="Tong Z."/>
            <person name="Li S."/>
            <person name="Ye J."/>
            <person name="Wang L."/>
            <person name="Fang L."/>
            <person name="Lei T."/>
            <person name="Chen C."/>
            <person name="Chen H."/>
            <person name="Xu Z."/>
            <person name="Li H."/>
            <person name="Huang H."/>
            <person name="Zhang F."/>
            <person name="Xu H."/>
            <person name="Li N."/>
            <person name="Zhao C."/>
            <person name="Li S."/>
            <person name="Dong L."/>
            <person name="Huang Y."/>
            <person name="Li L."/>
            <person name="Xi Y."/>
            <person name="Qi Q."/>
            <person name="Li W."/>
            <person name="Zhang B."/>
            <person name="Hu W."/>
            <person name="Zhang Y."/>
            <person name="Tian X."/>
            <person name="Jiao Y."/>
            <person name="Liang X."/>
            <person name="Jin J."/>
            <person name="Gao L."/>
            <person name="Zheng W."/>
            <person name="Hao B."/>
            <person name="Liu S."/>
            <person name="Wang W."/>
            <person name="Yuan L."/>
            <person name="Cao M."/>
            <person name="McDermott J."/>
            <person name="Samudrala R."/>
            <person name="Wang J."/>
            <person name="Wong G.K."/>
            <person name="Yang H."/>
        </authorList>
    </citation>
    <scope>NUCLEOTIDE SEQUENCE [LARGE SCALE GENOMIC DNA]</scope>
</reference>
<dbReference type="Gene3D" id="3.60.10.10">
    <property type="entry name" value="Endonuclease/exonuclease/phosphatase"/>
    <property type="match status" value="1"/>
</dbReference>
<evidence type="ECO:0000313" key="1">
    <source>
        <dbReference type="EMBL" id="EAZ39309.1"/>
    </source>
</evidence>
<sequence>MEKFNSFIANLELRELSRSGPTFTWTNKQEIPVQVVLDSVLVSTDWDDKFPTSLLSSILRVGSDHNPLLLDTNELDVKRCSYFKFESAWLIQESFVEMVRLKMTPRDDSYILEYWNKKLVALRRFLKGWWINVQRDARIKKVVLKDQLEEWDLQAEQRDLSCEK</sequence>
<dbReference type="Proteomes" id="UP000007752">
    <property type="component" value="Chromosome 7"/>
</dbReference>